<name>A0ACC1BSA6_9ROSI</name>
<comment type="caution">
    <text evidence="1">The sequence shown here is derived from an EMBL/GenBank/DDBJ whole genome shotgun (WGS) entry which is preliminary data.</text>
</comment>
<gene>
    <name evidence="1" type="ORF">Patl1_05241</name>
</gene>
<sequence>MHGLLGMAPNKVYCIVILLFFFCGAASVSNRNQKAKLVVNASEGSPIPQTFFEIFFEEINHAGAGGLWAELVFNEVFISGFEAVRQIKSLNIHPLSLIEDESSIIVSTYQTSCFKWNKIALRMEVHCDSDTCPVGGAGVYNPGFWGMDIKQGKIYKIVFYLRSLSSVNISYL</sequence>
<accession>A0ACC1BSA6</accession>
<evidence type="ECO:0000313" key="2">
    <source>
        <dbReference type="Proteomes" id="UP001164250"/>
    </source>
</evidence>
<protein>
    <submittedName>
        <fullName evidence="1">Uncharacterized protein</fullName>
    </submittedName>
</protein>
<evidence type="ECO:0000313" key="1">
    <source>
        <dbReference type="EMBL" id="KAJ0102007.1"/>
    </source>
</evidence>
<keyword evidence="2" id="KW-1185">Reference proteome</keyword>
<dbReference type="Proteomes" id="UP001164250">
    <property type="component" value="Chromosome 3"/>
</dbReference>
<organism evidence="1 2">
    <name type="scientific">Pistacia atlantica</name>
    <dbReference type="NCBI Taxonomy" id="434234"/>
    <lineage>
        <taxon>Eukaryota</taxon>
        <taxon>Viridiplantae</taxon>
        <taxon>Streptophyta</taxon>
        <taxon>Embryophyta</taxon>
        <taxon>Tracheophyta</taxon>
        <taxon>Spermatophyta</taxon>
        <taxon>Magnoliopsida</taxon>
        <taxon>eudicotyledons</taxon>
        <taxon>Gunneridae</taxon>
        <taxon>Pentapetalae</taxon>
        <taxon>rosids</taxon>
        <taxon>malvids</taxon>
        <taxon>Sapindales</taxon>
        <taxon>Anacardiaceae</taxon>
        <taxon>Pistacia</taxon>
    </lineage>
</organism>
<proteinExistence type="predicted"/>
<dbReference type="EMBL" id="CM047899">
    <property type="protein sequence ID" value="KAJ0102007.1"/>
    <property type="molecule type" value="Genomic_DNA"/>
</dbReference>
<reference evidence="2" key="1">
    <citation type="journal article" date="2023" name="G3 (Bethesda)">
        <title>Genome assembly and association tests identify interacting loci associated with vigor, precocity, and sex in interspecific pistachio rootstocks.</title>
        <authorList>
            <person name="Palmer W."/>
            <person name="Jacygrad E."/>
            <person name="Sagayaradj S."/>
            <person name="Cavanaugh K."/>
            <person name="Han R."/>
            <person name="Bertier L."/>
            <person name="Beede B."/>
            <person name="Kafkas S."/>
            <person name="Golino D."/>
            <person name="Preece J."/>
            <person name="Michelmore R."/>
        </authorList>
    </citation>
    <scope>NUCLEOTIDE SEQUENCE [LARGE SCALE GENOMIC DNA]</scope>
</reference>